<dbReference type="HAMAP" id="MF_01928">
    <property type="entry name" value="PurK"/>
    <property type="match status" value="1"/>
</dbReference>
<dbReference type="InterPro" id="IPR005875">
    <property type="entry name" value="PurK"/>
</dbReference>
<dbReference type="GO" id="GO:0046872">
    <property type="term" value="F:metal ion binding"/>
    <property type="evidence" value="ECO:0007669"/>
    <property type="project" value="InterPro"/>
</dbReference>
<accession>A0AA42BL21</accession>
<name>A0AA42BL21_9ALTE</name>
<sequence>MNVLVYGAGQLAQMMYLAGAPLNLNVLAVDVANKTVVHPVEKTVLPQSLEQAINDADVLTVEFEHVPEELLLVAEESGKLSPNLQSILVGADRVREKHLLESLNIANCEHEIITDIAQLDGICERLGEKIIFKSSRDGYDGYGQWRSSTAADLPELKNIFTKLDLHKVPIVAEKMCPFTRELSLLGARNESGEIVVYPLAQNTHHEGQLHTSIAPAPLLSEALQAQALDIFTRLAEKLEYVGVLAVELFEHDGVLLVNELAPRVHNSGHWSMHGADTCQFENHLRAVCALPLGSTEHGPAAAMINIIGCNTFSKNFLSISGVHFHWYGKTVREKRKMGHINVTANSYADLADKFGNLSEYLPMEFFPKLLADADRIK</sequence>
<comment type="caution">
    <text evidence="7">The sequence shown here is derived from an EMBL/GenBank/DDBJ whole genome shotgun (WGS) entry which is preliminary data.</text>
</comment>
<dbReference type="InterPro" id="IPR003135">
    <property type="entry name" value="ATP-grasp_carboxylate-amine"/>
</dbReference>
<reference evidence="7" key="1">
    <citation type="submission" date="2022-07" db="EMBL/GenBank/DDBJ databases">
        <title>Characterization of the Novel Bacterium Alteromonas immobilis LMIT006 and Alteromonas gregis LMIT007.</title>
        <authorList>
            <person name="Lin X."/>
        </authorList>
    </citation>
    <scope>NUCLEOTIDE SEQUENCE</scope>
    <source>
        <strain evidence="7">LMIT007</strain>
    </source>
</reference>
<dbReference type="GO" id="GO:0005829">
    <property type="term" value="C:cytosol"/>
    <property type="evidence" value="ECO:0007669"/>
    <property type="project" value="TreeGrafter"/>
</dbReference>
<keyword evidence="8" id="KW-1185">Reference proteome</keyword>
<evidence type="ECO:0000259" key="6">
    <source>
        <dbReference type="PROSITE" id="PS50975"/>
    </source>
</evidence>
<comment type="subunit">
    <text evidence="4 5">Homodimer.</text>
</comment>
<dbReference type="Gene3D" id="3.40.50.20">
    <property type="match status" value="1"/>
</dbReference>
<dbReference type="Pfam" id="PF22660">
    <property type="entry name" value="RS_preATP-grasp-like"/>
    <property type="match status" value="1"/>
</dbReference>
<dbReference type="PANTHER" id="PTHR11609:SF5">
    <property type="entry name" value="PHOSPHORIBOSYLAMINOIMIDAZOLE CARBOXYLASE"/>
    <property type="match status" value="1"/>
</dbReference>
<feature type="binding site" evidence="4">
    <location>
        <position position="93"/>
    </location>
    <ligand>
        <name>ATP</name>
        <dbReference type="ChEBI" id="CHEBI:30616"/>
    </ligand>
</feature>
<dbReference type="AlphaFoldDB" id="A0AA42BL21"/>
<dbReference type="Gene3D" id="3.30.1490.20">
    <property type="entry name" value="ATP-grasp fold, A domain"/>
    <property type="match status" value="1"/>
</dbReference>
<dbReference type="SUPFAM" id="SSF56059">
    <property type="entry name" value="Glutathione synthetase ATP-binding domain-like"/>
    <property type="match status" value="1"/>
</dbReference>
<keyword evidence="3 4" id="KW-0067">ATP-binding</keyword>
<dbReference type="PANTHER" id="PTHR11609">
    <property type="entry name" value="PURINE BIOSYNTHESIS PROTEIN 6/7, PUR6/7"/>
    <property type="match status" value="1"/>
</dbReference>
<dbReference type="InterPro" id="IPR011054">
    <property type="entry name" value="Rudment_hybrid_motif"/>
</dbReference>
<evidence type="ECO:0000313" key="8">
    <source>
        <dbReference type="Proteomes" id="UP001165413"/>
    </source>
</evidence>
<dbReference type="GO" id="GO:0005524">
    <property type="term" value="F:ATP binding"/>
    <property type="evidence" value="ECO:0007669"/>
    <property type="project" value="UniProtKB-UniRule"/>
</dbReference>
<comment type="caution">
    <text evidence="4">Lacks conserved residue(s) required for the propagation of feature annotation.</text>
</comment>
<dbReference type="InterPro" id="IPR054350">
    <property type="entry name" value="PurT/PurK_preATP-grasp"/>
</dbReference>
<dbReference type="RefSeq" id="WP_254099560.1">
    <property type="nucleotide sequence ID" value="NZ_JANATA010000006.1"/>
</dbReference>
<feature type="binding site" evidence="4">
    <location>
        <begin position="138"/>
        <end position="144"/>
    </location>
    <ligand>
        <name>ATP</name>
        <dbReference type="ChEBI" id="CHEBI:30616"/>
    </ligand>
</feature>
<dbReference type="GO" id="GO:0004638">
    <property type="term" value="F:phosphoribosylaminoimidazole carboxylase activity"/>
    <property type="evidence" value="ECO:0007669"/>
    <property type="project" value="InterPro"/>
</dbReference>
<feature type="binding site" evidence="4">
    <location>
        <position position="204"/>
    </location>
    <ligand>
        <name>ATP</name>
        <dbReference type="ChEBI" id="CHEBI:30616"/>
    </ligand>
</feature>
<dbReference type="Proteomes" id="UP001165413">
    <property type="component" value="Unassembled WGS sequence"/>
</dbReference>
<evidence type="ECO:0000313" key="7">
    <source>
        <dbReference type="EMBL" id="MCP3428350.1"/>
    </source>
</evidence>
<dbReference type="EC" id="6.3.4.18" evidence="4 5"/>
<dbReference type="Pfam" id="PF02222">
    <property type="entry name" value="ATP-grasp"/>
    <property type="match status" value="1"/>
</dbReference>
<evidence type="ECO:0000256" key="3">
    <source>
        <dbReference type="ARBA" id="ARBA00022840"/>
    </source>
</evidence>
<dbReference type="InterPro" id="IPR011761">
    <property type="entry name" value="ATP-grasp"/>
</dbReference>
<keyword evidence="1 4" id="KW-0547">Nucleotide-binding</keyword>
<evidence type="ECO:0000256" key="1">
    <source>
        <dbReference type="ARBA" id="ARBA00022741"/>
    </source>
</evidence>
<gene>
    <name evidence="4 5" type="primary">purK</name>
    <name evidence="7" type="ORF">NLF92_05250</name>
</gene>
<comment type="catalytic activity">
    <reaction evidence="4 5">
        <text>5-amino-1-(5-phospho-beta-D-ribosyl)imidazole + hydrogencarbonate + ATP = 5-carboxyamino-1-(5-phospho-D-ribosyl)imidazole + ADP + phosphate + 2 H(+)</text>
        <dbReference type="Rhea" id="RHEA:19317"/>
        <dbReference type="ChEBI" id="CHEBI:15378"/>
        <dbReference type="ChEBI" id="CHEBI:17544"/>
        <dbReference type="ChEBI" id="CHEBI:30616"/>
        <dbReference type="ChEBI" id="CHEBI:43474"/>
        <dbReference type="ChEBI" id="CHEBI:58730"/>
        <dbReference type="ChEBI" id="CHEBI:137981"/>
        <dbReference type="ChEBI" id="CHEBI:456216"/>
        <dbReference type="EC" id="6.3.4.18"/>
    </reaction>
</comment>
<comment type="similarity">
    <text evidence="4 5">Belongs to the PurK/PurT family.</text>
</comment>
<keyword evidence="2 4" id="KW-0658">Purine biosynthesis</keyword>
<dbReference type="Pfam" id="PF17769">
    <property type="entry name" value="PurK_C"/>
    <property type="match status" value="1"/>
</dbReference>
<dbReference type="SUPFAM" id="SSF52440">
    <property type="entry name" value="PreATP-grasp domain"/>
    <property type="match status" value="1"/>
</dbReference>
<dbReference type="PROSITE" id="PS50975">
    <property type="entry name" value="ATP_GRASP"/>
    <property type="match status" value="1"/>
</dbReference>
<evidence type="ECO:0000256" key="2">
    <source>
        <dbReference type="ARBA" id="ARBA00022755"/>
    </source>
</evidence>
<feature type="binding site" evidence="4">
    <location>
        <position position="133"/>
    </location>
    <ligand>
        <name>ATP</name>
        <dbReference type="ChEBI" id="CHEBI:30616"/>
    </ligand>
</feature>
<dbReference type="InterPro" id="IPR013815">
    <property type="entry name" value="ATP_grasp_subdomain_1"/>
</dbReference>
<dbReference type="EMBL" id="JANATA010000006">
    <property type="protein sequence ID" value="MCP3428350.1"/>
    <property type="molecule type" value="Genomic_DNA"/>
</dbReference>
<keyword evidence="4 5" id="KW-0436">Ligase</keyword>
<dbReference type="GO" id="GO:0006189">
    <property type="term" value="P:'de novo' IMP biosynthetic process"/>
    <property type="evidence" value="ECO:0007669"/>
    <property type="project" value="UniProtKB-UniRule"/>
</dbReference>
<feature type="binding site" evidence="4">
    <location>
        <begin position="258"/>
        <end position="259"/>
    </location>
    <ligand>
        <name>ATP</name>
        <dbReference type="ChEBI" id="CHEBI:30616"/>
    </ligand>
</feature>
<feature type="binding site" evidence="4">
    <location>
        <position position="181"/>
    </location>
    <ligand>
        <name>ATP</name>
        <dbReference type="ChEBI" id="CHEBI:30616"/>
    </ligand>
</feature>
<comment type="pathway">
    <text evidence="4 5">Purine metabolism; IMP biosynthesis via de novo pathway; 5-amino-1-(5-phospho-D-ribosyl)imidazole-4-carboxylate from 5-amino-1-(5-phospho-D-ribosyl)imidazole (N5-CAIR route): step 1/2.</text>
</comment>
<comment type="function">
    <text evidence="5">Catalyzes the ATP-dependent conversion of 5-aminoimidazole ribonucleotide (AIR) and HCO(3)- to N5-carboxyaminoimidazole ribonucleotide (N5-CAIR).</text>
</comment>
<dbReference type="NCBIfam" id="NF004679">
    <property type="entry name" value="PRK06019.1-5"/>
    <property type="match status" value="1"/>
</dbReference>
<dbReference type="Gene3D" id="3.30.470.20">
    <property type="entry name" value="ATP-grasp fold, B domain"/>
    <property type="match status" value="1"/>
</dbReference>
<dbReference type="SUPFAM" id="SSF51246">
    <property type="entry name" value="Rudiment single hybrid motif"/>
    <property type="match status" value="1"/>
</dbReference>
<organism evidence="7 8">
    <name type="scientific">Opacimonas viscosa</name>
    <dbReference type="NCBI Taxonomy" id="2961944"/>
    <lineage>
        <taxon>Bacteria</taxon>
        <taxon>Pseudomonadati</taxon>
        <taxon>Pseudomonadota</taxon>
        <taxon>Gammaproteobacteria</taxon>
        <taxon>Alteromonadales</taxon>
        <taxon>Alteromonadaceae</taxon>
        <taxon>Opacimonas</taxon>
    </lineage>
</organism>
<evidence type="ECO:0000256" key="5">
    <source>
        <dbReference type="RuleBase" id="RU361200"/>
    </source>
</evidence>
<dbReference type="GO" id="GO:0034028">
    <property type="term" value="F:5-(carboxyamino)imidazole ribonucleotide synthase activity"/>
    <property type="evidence" value="ECO:0007669"/>
    <property type="project" value="UniProtKB-UniRule"/>
</dbReference>
<dbReference type="InterPro" id="IPR016185">
    <property type="entry name" value="PreATP-grasp_dom_sf"/>
</dbReference>
<evidence type="ECO:0000256" key="4">
    <source>
        <dbReference type="HAMAP-Rule" id="MF_01928"/>
    </source>
</evidence>
<dbReference type="NCBIfam" id="TIGR01161">
    <property type="entry name" value="purK"/>
    <property type="match status" value="1"/>
</dbReference>
<protein>
    <recommendedName>
        <fullName evidence="4 5">N5-carboxyaminoimidazole ribonucleotide synthase</fullName>
        <shortName evidence="4 5">N5-CAIR synthase</shortName>
        <ecNumber evidence="4 5">6.3.4.18</ecNumber>
    </recommendedName>
    <alternativeName>
        <fullName evidence="4 5">5-(carboxyamino)imidazole ribonucleotide synthetase</fullName>
    </alternativeName>
</protein>
<dbReference type="InterPro" id="IPR040686">
    <property type="entry name" value="PurK_C"/>
</dbReference>
<feature type="domain" description="ATP-grasp" evidence="6">
    <location>
        <begin position="97"/>
        <end position="288"/>
    </location>
</feature>
<proteinExistence type="inferred from homology"/>
<comment type="function">
    <text evidence="4">Catalyzes the ATP-dependent conversion of 5-aminoimidazole ribonucleotide (AIR) and HCO(3)(-) to N5-carboxyaminoimidazole ribonucleotide (N5-CAIR).</text>
</comment>